<proteinExistence type="predicted"/>
<evidence type="ECO:0000313" key="1">
    <source>
        <dbReference type="EMBL" id="GAC33777.1"/>
    </source>
</evidence>
<name>K6ZU08_9ALTE</name>
<dbReference type="STRING" id="1129793.GPLA_2883"/>
<evidence type="ECO:0000313" key="2">
    <source>
        <dbReference type="Proteomes" id="UP000006322"/>
    </source>
</evidence>
<accession>K6ZU08</accession>
<organism evidence="1 2">
    <name type="scientific">Paraglaciecola polaris LMG 21857</name>
    <dbReference type="NCBI Taxonomy" id="1129793"/>
    <lineage>
        <taxon>Bacteria</taxon>
        <taxon>Pseudomonadati</taxon>
        <taxon>Pseudomonadota</taxon>
        <taxon>Gammaproteobacteria</taxon>
        <taxon>Alteromonadales</taxon>
        <taxon>Alteromonadaceae</taxon>
        <taxon>Paraglaciecola</taxon>
    </lineage>
</organism>
<dbReference type="AlphaFoldDB" id="K6ZU08"/>
<reference evidence="2" key="1">
    <citation type="journal article" date="2014" name="Environ. Microbiol.">
        <title>Comparative genomics of the marine bacterial genus Glaciecola reveals the high degree of genomic diversity and genomic characteristic for cold adaptation.</title>
        <authorList>
            <person name="Qin Q.L."/>
            <person name="Xie B.B."/>
            <person name="Yu Y."/>
            <person name="Shu Y.L."/>
            <person name="Rong J.C."/>
            <person name="Zhang Y.J."/>
            <person name="Zhao D.L."/>
            <person name="Chen X.L."/>
            <person name="Zhang X.Y."/>
            <person name="Chen B."/>
            <person name="Zhou B.C."/>
            <person name="Zhang Y.Z."/>
        </authorList>
    </citation>
    <scope>NUCLEOTIDE SEQUENCE [LARGE SCALE GENOMIC DNA]</scope>
    <source>
        <strain evidence="2">LMG 21857</strain>
    </source>
</reference>
<comment type="caution">
    <text evidence="1">The sequence shown here is derived from an EMBL/GenBank/DDBJ whole genome shotgun (WGS) entry which is preliminary data.</text>
</comment>
<gene>
    <name evidence="1" type="ORF">GPLA_2883</name>
</gene>
<dbReference type="EMBL" id="BAER01000073">
    <property type="protein sequence ID" value="GAC33777.1"/>
    <property type="molecule type" value="Genomic_DNA"/>
</dbReference>
<protein>
    <submittedName>
        <fullName evidence="1">Uncharacterized protein</fullName>
    </submittedName>
</protein>
<sequence length="44" mass="4860">MGSNASQSSITTSTVKNGQYAAMLHFTDLSKYIINEKVQSKNYC</sequence>
<keyword evidence="2" id="KW-1185">Reference proteome</keyword>
<dbReference type="Proteomes" id="UP000006322">
    <property type="component" value="Unassembled WGS sequence"/>
</dbReference>